<name>A0A851GGP7_9BACT</name>
<evidence type="ECO:0000256" key="2">
    <source>
        <dbReference type="ARBA" id="ARBA00022840"/>
    </source>
</evidence>
<dbReference type="SMART" id="SM00382">
    <property type="entry name" value="AAA"/>
    <property type="match status" value="1"/>
</dbReference>
<evidence type="ECO:0000313" key="4">
    <source>
        <dbReference type="EMBL" id="NWK56072.1"/>
    </source>
</evidence>
<dbReference type="EMBL" id="JACBAZ010000004">
    <property type="protein sequence ID" value="NWK56072.1"/>
    <property type="molecule type" value="Genomic_DNA"/>
</dbReference>
<dbReference type="GO" id="GO:0005524">
    <property type="term" value="F:ATP binding"/>
    <property type="evidence" value="ECO:0007669"/>
    <property type="project" value="UniProtKB-KW"/>
</dbReference>
<dbReference type="InterPro" id="IPR003439">
    <property type="entry name" value="ABC_transporter-like_ATP-bd"/>
</dbReference>
<keyword evidence="2 4" id="KW-0067">ATP-binding</keyword>
<dbReference type="PROSITE" id="PS50893">
    <property type="entry name" value="ABC_TRANSPORTER_2"/>
    <property type="match status" value="1"/>
</dbReference>
<dbReference type="InterPro" id="IPR003593">
    <property type="entry name" value="AAA+_ATPase"/>
</dbReference>
<organism evidence="4 5">
    <name type="scientific">Oceaniferula marina</name>
    <dbReference type="NCBI Taxonomy" id="2748318"/>
    <lineage>
        <taxon>Bacteria</taxon>
        <taxon>Pseudomonadati</taxon>
        <taxon>Verrucomicrobiota</taxon>
        <taxon>Verrucomicrobiia</taxon>
        <taxon>Verrucomicrobiales</taxon>
        <taxon>Verrucomicrobiaceae</taxon>
        <taxon>Oceaniferula</taxon>
    </lineage>
</organism>
<dbReference type="InterPro" id="IPR017871">
    <property type="entry name" value="ABC_transporter-like_CS"/>
</dbReference>
<gene>
    <name evidence="4" type="ORF">HW115_10660</name>
</gene>
<dbReference type="SUPFAM" id="SSF52540">
    <property type="entry name" value="P-loop containing nucleoside triphosphate hydrolases"/>
    <property type="match status" value="1"/>
</dbReference>
<dbReference type="PANTHER" id="PTHR43038:SF3">
    <property type="entry name" value="ABC TRANSPORTER G FAMILY MEMBER 20 ISOFORM X1"/>
    <property type="match status" value="1"/>
</dbReference>
<reference evidence="4 5" key="1">
    <citation type="submission" date="2020-07" db="EMBL/GenBank/DDBJ databases">
        <title>Roseicoccus Jingziensis gen. nov., sp. nov., isolated from coastal seawater.</title>
        <authorList>
            <person name="Feng X."/>
        </authorList>
    </citation>
    <scope>NUCLEOTIDE SEQUENCE [LARGE SCALE GENOMIC DNA]</scope>
    <source>
        <strain evidence="4 5">N1E253</strain>
    </source>
</reference>
<dbReference type="Pfam" id="PF00005">
    <property type="entry name" value="ABC_tran"/>
    <property type="match status" value="1"/>
</dbReference>
<proteinExistence type="predicted"/>
<comment type="caution">
    <text evidence="4">The sequence shown here is derived from an EMBL/GenBank/DDBJ whole genome shotgun (WGS) entry which is preliminary data.</text>
</comment>
<protein>
    <submittedName>
        <fullName evidence="4">ABC transporter ATP-binding protein</fullName>
    </submittedName>
</protein>
<dbReference type="PANTHER" id="PTHR43038">
    <property type="entry name" value="ATP-BINDING CASSETTE, SUB-FAMILY H, MEMBER 1"/>
    <property type="match status" value="1"/>
</dbReference>
<dbReference type="Proteomes" id="UP000557872">
    <property type="component" value="Unassembled WGS sequence"/>
</dbReference>
<dbReference type="AlphaFoldDB" id="A0A851GGP7"/>
<keyword evidence="1" id="KW-0547">Nucleotide-binding</keyword>
<feature type="domain" description="ABC transporter" evidence="3">
    <location>
        <begin position="1"/>
        <end position="230"/>
    </location>
</feature>
<evidence type="ECO:0000313" key="5">
    <source>
        <dbReference type="Proteomes" id="UP000557872"/>
    </source>
</evidence>
<dbReference type="Gene3D" id="3.40.50.300">
    <property type="entry name" value="P-loop containing nucleotide triphosphate hydrolases"/>
    <property type="match status" value="1"/>
</dbReference>
<evidence type="ECO:0000259" key="3">
    <source>
        <dbReference type="PROSITE" id="PS50893"/>
    </source>
</evidence>
<sequence>MTVEGLTKQFGALTAVDGIDMSIRRGQVHGFLGPNGSGKTTAIRMMCGLMQASRGNISVLGMPVPEQAAIVRRHVGYMTQRFSLYEDMTVRENMRFLCQVHGMKRQRRRERISEVLEQFNLEPLTHQRVGPMSGGQKRRIALAAAVLTQPELLILDEPTSEVDPNTRREMWEHFFNLAQQGTTLLVSTHLMDEAERCHHLTIMNQGRIVADGAVMALKQSLPNQVLEVKGGEVTPMVPVLAALDSVSHVSQVGIALRVLSTKNSARHDILEVLPSGMSVEPVAASIEDVFVQATSEGRRA</sequence>
<dbReference type="PROSITE" id="PS00211">
    <property type="entry name" value="ABC_TRANSPORTER_1"/>
    <property type="match status" value="1"/>
</dbReference>
<dbReference type="GO" id="GO:0016887">
    <property type="term" value="F:ATP hydrolysis activity"/>
    <property type="evidence" value="ECO:0007669"/>
    <property type="project" value="InterPro"/>
</dbReference>
<accession>A0A851GGP7</accession>
<keyword evidence="5" id="KW-1185">Reference proteome</keyword>
<dbReference type="CDD" id="cd03230">
    <property type="entry name" value="ABC_DR_subfamily_A"/>
    <property type="match status" value="1"/>
</dbReference>
<dbReference type="InterPro" id="IPR027417">
    <property type="entry name" value="P-loop_NTPase"/>
</dbReference>
<evidence type="ECO:0000256" key="1">
    <source>
        <dbReference type="ARBA" id="ARBA00022741"/>
    </source>
</evidence>